<dbReference type="Gene3D" id="3.30.870.10">
    <property type="entry name" value="Endonuclease Chain A"/>
    <property type="match status" value="1"/>
</dbReference>
<evidence type="ECO:0000259" key="1">
    <source>
        <dbReference type="PROSITE" id="PS51192"/>
    </source>
</evidence>
<dbReference type="GO" id="GO:0004519">
    <property type="term" value="F:endonuclease activity"/>
    <property type="evidence" value="ECO:0007669"/>
    <property type="project" value="UniProtKB-KW"/>
</dbReference>
<keyword evidence="3" id="KW-0540">Nuclease</keyword>
<dbReference type="Proteomes" id="UP000216013">
    <property type="component" value="Unassembled WGS sequence"/>
</dbReference>
<feature type="domain" description="Helicase ATP-binding" evidence="1">
    <location>
        <begin position="240"/>
        <end position="392"/>
    </location>
</feature>
<dbReference type="CDD" id="cd09204">
    <property type="entry name" value="PLDc_N_DEXD_b2"/>
    <property type="match status" value="1"/>
</dbReference>
<dbReference type="InterPro" id="IPR050742">
    <property type="entry name" value="Helicase_Restrict-Modif_Enz"/>
</dbReference>
<dbReference type="PROSITE" id="PS51192">
    <property type="entry name" value="HELICASE_ATP_BIND_1"/>
    <property type="match status" value="1"/>
</dbReference>
<name>A0A268AG57_9BACI</name>
<gene>
    <name evidence="3" type="ORF">CHH64_00255</name>
</gene>
<dbReference type="AlphaFoldDB" id="A0A268AG57"/>
<dbReference type="PROSITE" id="PS51194">
    <property type="entry name" value="HELICASE_CTER"/>
    <property type="match status" value="1"/>
</dbReference>
<dbReference type="SMART" id="SM00487">
    <property type="entry name" value="DEXDc"/>
    <property type="match status" value="1"/>
</dbReference>
<evidence type="ECO:0000313" key="4">
    <source>
        <dbReference type="Proteomes" id="UP000216013"/>
    </source>
</evidence>
<dbReference type="InterPro" id="IPR027417">
    <property type="entry name" value="P-loop_NTPase"/>
</dbReference>
<dbReference type="CDD" id="cd18032">
    <property type="entry name" value="DEXHc_RE_I_III_res"/>
    <property type="match status" value="1"/>
</dbReference>
<dbReference type="Gene3D" id="3.40.50.300">
    <property type="entry name" value="P-loop containing nucleotide triphosphate hydrolases"/>
    <property type="match status" value="2"/>
</dbReference>
<dbReference type="CDD" id="cd18799">
    <property type="entry name" value="SF2_C_EcoAI-like"/>
    <property type="match status" value="1"/>
</dbReference>
<dbReference type="Pfam" id="PF26350">
    <property type="entry name" value="DUF8090"/>
    <property type="match status" value="1"/>
</dbReference>
<dbReference type="RefSeq" id="WP_095260194.1">
    <property type="nucleotide sequence ID" value="NZ_NPBV01000001.1"/>
</dbReference>
<organism evidence="3 4">
    <name type="scientific">Terribacillus saccharophilus</name>
    <dbReference type="NCBI Taxonomy" id="361277"/>
    <lineage>
        <taxon>Bacteria</taxon>
        <taxon>Bacillati</taxon>
        <taxon>Bacillota</taxon>
        <taxon>Bacilli</taxon>
        <taxon>Bacillales</taxon>
        <taxon>Bacillaceae</taxon>
        <taxon>Terribacillus</taxon>
    </lineage>
</organism>
<keyword evidence="3" id="KW-0378">Hydrolase</keyword>
<dbReference type="GO" id="GO:0005524">
    <property type="term" value="F:ATP binding"/>
    <property type="evidence" value="ECO:0007669"/>
    <property type="project" value="InterPro"/>
</dbReference>
<dbReference type="PANTHER" id="PTHR47396">
    <property type="entry name" value="TYPE I RESTRICTION ENZYME ECOKI R PROTEIN"/>
    <property type="match status" value="1"/>
</dbReference>
<proteinExistence type="predicted"/>
<dbReference type="Pfam" id="PF11907">
    <property type="entry name" value="DUF3427"/>
    <property type="match status" value="1"/>
</dbReference>
<dbReference type="InterPro" id="IPR058403">
    <property type="entry name" value="DUF8090"/>
</dbReference>
<dbReference type="GO" id="GO:0016787">
    <property type="term" value="F:hydrolase activity"/>
    <property type="evidence" value="ECO:0007669"/>
    <property type="project" value="InterPro"/>
</dbReference>
<dbReference type="InterPro" id="IPR006935">
    <property type="entry name" value="Helicase/UvrB_N"/>
</dbReference>
<evidence type="ECO:0000313" key="3">
    <source>
        <dbReference type="EMBL" id="PAD23084.1"/>
    </source>
</evidence>
<dbReference type="SUPFAM" id="SSF56024">
    <property type="entry name" value="Phospholipase D/nuclease"/>
    <property type="match status" value="1"/>
</dbReference>
<keyword evidence="3" id="KW-0255">Endonuclease</keyword>
<accession>A0A268AG57</accession>
<dbReference type="InterPro" id="IPR021835">
    <property type="entry name" value="DUF3427"/>
</dbReference>
<dbReference type="Pfam" id="PF13091">
    <property type="entry name" value="PLDc_2"/>
    <property type="match status" value="1"/>
</dbReference>
<dbReference type="Pfam" id="PF00271">
    <property type="entry name" value="Helicase_C"/>
    <property type="match status" value="1"/>
</dbReference>
<dbReference type="InterPro" id="IPR014001">
    <property type="entry name" value="Helicase_ATP-bd"/>
</dbReference>
<dbReference type="GO" id="GO:0005829">
    <property type="term" value="C:cytosol"/>
    <property type="evidence" value="ECO:0007669"/>
    <property type="project" value="TreeGrafter"/>
</dbReference>
<protein>
    <submittedName>
        <fullName evidence="3">NgoFVII family restriction endonuclease</fullName>
    </submittedName>
</protein>
<sequence>MDNFINSLKDSLHNGFIDHTYSNQKNFNPQLLVNNHQENTTVLQSLLEELEVCQGFIFSVAFITESGLATLKTHLYDLARKGIKGRILTSTFLQFNSPKAFRELLKISNVEVRLTDLPGFHAKGYIFHHNTHHTLVIGSSNLTAQALQVNYEWNVKLNSHQNGEIIRHFSNQFDDVWDQAFPLTEEWINRYAAIYEESKEKRAIDKVIELPVDYRINSIQDALSIEPNKMQEAALAQIKAVRDAGHRKGLVISATGTGKTFLSAFDVRNMQPERMLFIVHREQILHKAIADYKKILGGHDEQFGILSGASREIDKKYVFATIQTLSKPDNLALFDKEAFEYVLIDEVHKAGAKSYQRVIDYFEPAFLLGMTATPERMDDFNIYELFDYNIAYEIRLQEALEEDMLSPFHYYGVTDIEYNGELLSETALLSHLVTEERINHIIEKVNYYGYSGESVKGLIFCSRKEETHQLASALNERGYRTCALTGDDSQEDRLRRVEQLENGELDYILTVDIFNEGIDIPSINQVVMLRQTQSSIIFIQQLGRGLRKHGSKEYVTIIDFIGNYKNNYLIPVALSGDSTQNKDTIRRRMKNTDFIKGISTVNFEEIAKKQIYQSISNSKLTAMKILKDAYTALKNRLGRVPYLQDFILNHSIDPEVLIKTKDNYYQFLIAVKEEVPQISDYENKVLTMVSQELLNGKRLHEIVLLKMLSERSEASYEEYRSTLAEKGLSYDEAAITSVLRILDLSFYSQTNRKKYGEWPIVEVENHILKMRKEVKESISKNNTFARLLKDVLSTSIEKSKQYDNNVLTRYEKYTRKDACRLLNWDSDESSTIYGYKTKHQTCPIFVTYHKDEDVDSSVAYEDTFLNEQTFKWYTRSKRTIASKEVAEIINADQNNIDIHLFVKKDDDEGLGFYYLGQAHPDKQTVQQEEMRNGEDKVIPVVTMNMILEEPVDKKIYRYIVE</sequence>
<feature type="domain" description="Helicase C-terminal" evidence="2">
    <location>
        <begin position="444"/>
        <end position="593"/>
    </location>
</feature>
<dbReference type="EMBL" id="NPBV01000001">
    <property type="protein sequence ID" value="PAD23084.1"/>
    <property type="molecule type" value="Genomic_DNA"/>
</dbReference>
<evidence type="ECO:0000259" key="2">
    <source>
        <dbReference type="PROSITE" id="PS51194"/>
    </source>
</evidence>
<dbReference type="PANTHER" id="PTHR47396:SF1">
    <property type="entry name" value="ATP-DEPENDENT HELICASE IRC3-RELATED"/>
    <property type="match status" value="1"/>
</dbReference>
<dbReference type="SUPFAM" id="SSF52540">
    <property type="entry name" value="P-loop containing nucleoside triphosphate hydrolases"/>
    <property type="match status" value="1"/>
</dbReference>
<dbReference type="InterPro" id="IPR025202">
    <property type="entry name" value="PLD-like_dom"/>
</dbReference>
<reference evidence="3 4" key="1">
    <citation type="submission" date="2017-07" db="EMBL/GenBank/DDBJ databases">
        <title>Isolation and whole genome analysis of endospore-forming bacteria from heroin.</title>
        <authorList>
            <person name="Kalinowski J."/>
            <person name="Ahrens B."/>
            <person name="Al-Dilaimi A."/>
            <person name="Winkler A."/>
            <person name="Wibberg D."/>
            <person name="Schleenbecker U."/>
            <person name="Ruckert C."/>
            <person name="Wolfel R."/>
            <person name="Grass G."/>
        </authorList>
    </citation>
    <scope>NUCLEOTIDE SEQUENCE [LARGE SCALE GENOMIC DNA]</scope>
    <source>
        <strain evidence="3 4">7528</strain>
    </source>
</reference>
<dbReference type="InterPro" id="IPR001650">
    <property type="entry name" value="Helicase_C-like"/>
</dbReference>
<dbReference type="SMART" id="SM00490">
    <property type="entry name" value="HELICc"/>
    <property type="match status" value="1"/>
</dbReference>
<dbReference type="GO" id="GO:0003677">
    <property type="term" value="F:DNA binding"/>
    <property type="evidence" value="ECO:0007669"/>
    <property type="project" value="InterPro"/>
</dbReference>
<comment type="caution">
    <text evidence="3">The sequence shown here is derived from an EMBL/GenBank/DDBJ whole genome shotgun (WGS) entry which is preliminary data.</text>
</comment>
<dbReference type="Pfam" id="PF04851">
    <property type="entry name" value="ResIII"/>
    <property type="match status" value="1"/>
</dbReference>